<dbReference type="Pfam" id="PF04677">
    <property type="entry name" value="CwfJ_C_1"/>
    <property type="match status" value="1"/>
</dbReference>
<dbReference type="Proteomes" id="UP000270296">
    <property type="component" value="Unassembled WGS sequence"/>
</dbReference>
<protein>
    <submittedName>
        <fullName evidence="8">CWF19-like protein 1 homolog</fullName>
    </submittedName>
</protein>
<organism evidence="8">
    <name type="scientific">Soboliphyme baturini</name>
    <dbReference type="NCBI Taxonomy" id="241478"/>
    <lineage>
        <taxon>Eukaryota</taxon>
        <taxon>Metazoa</taxon>
        <taxon>Ecdysozoa</taxon>
        <taxon>Nematoda</taxon>
        <taxon>Enoplea</taxon>
        <taxon>Dorylaimia</taxon>
        <taxon>Dioctophymatida</taxon>
        <taxon>Dioctophymatoidea</taxon>
        <taxon>Soboliphymatidae</taxon>
        <taxon>Soboliphyme</taxon>
    </lineage>
</organism>
<feature type="domain" description="Cwf19-like C-terminal" evidence="5">
    <location>
        <begin position="306"/>
        <end position="417"/>
    </location>
</feature>
<dbReference type="SUPFAM" id="SSF54197">
    <property type="entry name" value="HIT-like"/>
    <property type="match status" value="1"/>
</dbReference>
<dbReference type="AlphaFoldDB" id="A0A183IRZ2"/>
<reference evidence="6 7" key="2">
    <citation type="submission" date="2018-11" db="EMBL/GenBank/DDBJ databases">
        <authorList>
            <consortium name="Pathogen Informatics"/>
        </authorList>
    </citation>
    <scope>NUCLEOTIDE SEQUENCE [LARGE SCALE GENOMIC DNA]</scope>
</reference>
<dbReference type="WBParaSite" id="SBAD_0000663601-mRNA-1">
    <property type="protein sequence ID" value="SBAD_0000663601-mRNA-1"/>
    <property type="gene ID" value="SBAD_0000663601"/>
</dbReference>
<proteinExistence type="inferred from homology"/>
<dbReference type="InterPro" id="IPR006768">
    <property type="entry name" value="Cwf19-like_C_dom-1"/>
</dbReference>
<evidence type="ECO:0000256" key="2">
    <source>
        <dbReference type="SAM" id="Coils"/>
    </source>
</evidence>
<dbReference type="OrthoDB" id="444325at2759"/>
<keyword evidence="7" id="KW-1185">Reference proteome</keyword>
<evidence type="ECO:0000256" key="1">
    <source>
        <dbReference type="ARBA" id="ARBA00006795"/>
    </source>
</evidence>
<keyword evidence="2" id="KW-0175">Coiled coil</keyword>
<evidence type="ECO:0000313" key="8">
    <source>
        <dbReference type="WBParaSite" id="SBAD_0000663601-mRNA-1"/>
    </source>
</evidence>
<evidence type="ECO:0000259" key="4">
    <source>
        <dbReference type="Pfam" id="PF04676"/>
    </source>
</evidence>
<dbReference type="GO" id="GO:0061632">
    <property type="term" value="F:RNA lariat debranching enzyme activator activity"/>
    <property type="evidence" value="ECO:0007669"/>
    <property type="project" value="TreeGrafter"/>
</dbReference>
<sequence>MTSSNEVKVLVCGDVDGQFETLWVRLEQALKKVGFFEMMFVCGEFFGANHNENQRIFRGELRCPLPTYILGPIKPDRKRYYCNVAGELLSHNLTFLGEKGIFYTASGLSVAYLSGTEGEYMDICHYSREVVDELIASITCQPDFVGVDILLTRLISKLVGALKPRYHFAANTGCHYERPPYRNHNPQQEGAQHTSRFVGLARVGNPQKLKYLYAFHIVPMRYLSRTRLTEQPPNATEFPYTEAIQEVEQQAVLKQSAKDEKLSSIMQLLPKLDASDVSTTVPEQDLSRKSRKRHHKKEPDYLHKHALPGPCWFCLSSPEVEKHMIVSIGENAYLALAKGGLCEDHFLILPIAHVQSMVTANEEVKEEVEKYKEALKRCFSDKGQCVVFFERNYRTQHLQIQAVPLPMELIHAIKPCFTQTAQKYDIQLTELPDNVTFSDLVNEKTPYFTAELPYGQRLFTTVDKNFPLQFGREVLASAQLLNLPDKVDWHNCKLTTVEETQLALKFRQCFCKYDFNDC</sequence>
<evidence type="ECO:0000256" key="3">
    <source>
        <dbReference type="SAM" id="MobiDB-lite"/>
    </source>
</evidence>
<dbReference type="GO" id="GO:0071014">
    <property type="term" value="C:post-mRNA release spliceosomal complex"/>
    <property type="evidence" value="ECO:0007669"/>
    <property type="project" value="TreeGrafter"/>
</dbReference>
<dbReference type="InterPro" id="IPR040194">
    <property type="entry name" value="Cwf19-like"/>
</dbReference>
<gene>
    <name evidence="6" type="ORF">SBAD_LOCUS6389</name>
</gene>
<evidence type="ECO:0000313" key="7">
    <source>
        <dbReference type="Proteomes" id="UP000270296"/>
    </source>
</evidence>
<comment type="similarity">
    <text evidence="1">Belongs to the CWF19 family.</text>
</comment>
<name>A0A183IRZ2_9BILA</name>
<feature type="region of interest" description="Disordered" evidence="3">
    <location>
        <begin position="276"/>
        <end position="298"/>
    </location>
</feature>
<dbReference type="EMBL" id="UZAM01009709">
    <property type="protein sequence ID" value="VDP09908.1"/>
    <property type="molecule type" value="Genomic_DNA"/>
</dbReference>
<evidence type="ECO:0000259" key="5">
    <source>
        <dbReference type="Pfam" id="PF04677"/>
    </source>
</evidence>
<evidence type="ECO:0000313" key="6">
    <source>
        <dbReference type="EMBL" id="VDP09908.1"/>
    </source>
</evidence>
<dbReference type="CDD" id="cd07380">
    <property type="entry name" value="MPP_CWF19_N"/>
    <property type="match status" value="1"/>
</dbReference>
<dbReference type="PANTHER" id="PTHR12072">
    <property type="entry name" value="CWF19, CELL CYCLE CONTROL PROTEIN"/>
    <property type="match status" value="1"/>
</dbReference>
<dbReference type="Pfam" id="PF04676">
    <property type="entry name" value="CwfJ_C_2"/>
    <property type="match status" value="1"/>
</dbReference>
<dbReference type="InterPro" id="IPR006767">
    <property type="entry name" value="Cwf19-like_C_dom-2"/>
</dbReference>
<feature type="domain" description="Cwf19-like protein C-terminal" evidence="4">
    <location>
        <begin position="428"/>
        <end position="515"/>
    </location>
</feature>
<dbReference type="PANTHER" id="PTHR12072:SF4">
    <property type="entry name" value="CWF19-LIKE PROTEIN 1"/>
    <property type="match status" value="1"/>
</dbReference>
<reference evidence="8" key="1">
    <citation type="submission" date="2016-06" db="UniProtKB">
        <authorList>
            <consortium name="WormBaseParasite"/>
        </authorList>
    </citation>
    <scope>IDENTIFICATION</scope>
</reference>
<feature type="coiled-coil region" evidence="2">
    <location>
        <begin position="354"/>
        <end position="381"/>
    </location>
</feature>
<dbReference type="GO" id="GO:0000398">
    <property type="term" value="P:mRNA splicing, via spliceosome"/>
    <property type="evidence" value="ECO:0007669"/>
    <property type="project" value="TreeGrafter"/>
</dbReference>
<accession>A0A183IRZ2</accession>
<dbReference type="InterPro" id="IPR036265">
    <property type="entry name" value="HIT-like_sf"/>
</dbReference>